<gene>
    <name evidence="1" type="ORF">F900_02119</name>
</gene>
<proteinExistence type="predicted"/>
<protein>
    <submittedName>
        <fullName evidence="1">Uncharacterized protein</fullName>
    </submittedName>
</protein>
<dbReference type="RefSeq" id="WP_005217372.1">
    <property type="nucleotide sequence ID" value="NZ_KB850089.1"/>
</dbReference>
<organism evidence="1 2">
    <name type="scientific">Acinetobacter modestus</name>
    <dbReference type="NCBI Taxonomy" id="1776740"/>
    <lineage>
        <taxon>Bacteria</taxon>
        <taxon>Pseudomonadati</taxon>
        <taxon>Pseudomonadota</taxon>
        <taxon>Gammaproteobacteria</taxon>
        <taxon>Moraxellales</taxon>
        <taxon>Moraxellaceae</taxon>
        <taxon>Acinetobacter</taxon>
    </lineage>
</organism>
<comment type="caution">
    <text evidence="1">The sequence shown here is derived from an EMBL/GenBank/DDBJ whole genome shotgun (WGS) entry which is preliminary data.</text>
</comment>
<dbReference type="HOGENOM" id="CLU_2662745_0_0_6"/>
<dbReference type="Proteomes" id="UP000013248">
    <property type="component" value="Unassembled WGS sequence"/>
</dbReference>
<evidence type="ECO:0000313" key="2">
    <source>
        <dbReference type="Proteomes" id="UP000013248"/>
    </source>
</evidence>
<dbReference type="EMBL" id="APRP01000022">
    <property type="protein sequence ID" value="ENX00448.1"/>
    <property type="molecule type" value="Genomic_DNA"/>
</dbReference>
<accession>N9LVS8</accession>
<dbReference type="AlphaFoldDB" id="N9LVS8"/>
<reference evidence="1 2" key="1">
    <citation type="submission" date="2013-02" db="EMBL/GenBank/DDBJ databases">
        <title>The Genome Sequence of Acinetobacter sp. ANC 3862.</title>
        <authorList>
            <consortium name="The Broad Institute Genome Sequencing Platform"/>
            <consortium name="The Broad Institute Genome Sequencing Center for Infectious Disease"/>
            <person name="Cerqueira G."/>
            <person name="Feldgarden M."/>
            <person name="Courvalin P."/>
            <person name="Perichon B."/>
            <person name="Grillot-Courvalin C."/>
            <person name="Clermont D."/>
            <person name="Rocha E."/>
            <person name="Yoon E.-J."/>
            <person name="Nemec A."/>
            <person name="Walker B."/>
            <person name="Young S.K."/>
            <person name="Zeng Q."/>
            <person name="Gargeya S."/>
            <person name="Fitzgerald M."/>
            <person name="Haas B."/>
            <person name="Abouelleil A."/>
            <person name="Alvarado L."/>
            <person name="Arachchi H.M."/>
            <person name="Berlin A.M."/>
            <person name="Chapman S.B."/>
            <person name="Dewar J."/>
            <person name="Goldberg J."/>
            <person name="Griggs A."/>
            <person name="Gujja S."/>
            <person name="Hansen M."/>
            <person name="Howarth C."/>
            <person name="Imamovic A."/>
            <person name="Larimer J."/>
            <person name="McCowan C."/>
            <person name="Murphy C."/>
            <person name="Neiman D."/>
            <person name="Pearson M."/>
            <person name="Priest M."/>
            <person name="Roberts A."/>
            <person name="Saif S."/>
            <person name="Shea T."/>
            <person name="Sisk P."/>
            <person name="Sykes S."/>
            <person name="Wortman J."/>
            <person name="Nusbaum C."/>
            <person name="Birren B."/>
        </authorList>
    </citation>
    <scope>NUCLEOTIDE SEQUENCE [LARGE SCALE GENOMIC DNA]</scope>
    <source>
        <strain evidence="1 2">ANC 3862</strain>
    </source>
</reference>
<name>N9LVS8_9GAMM</name>
<dbReference type="STRING" id="1217705.F900_02119"/>
<dbReference type="PATRIC" id="fig|1217705.3.peg.2059"/>
<sequence length="75" mass="8632">MSILDLPLARQEQIAKEDGFLNVEAWRAHVQAKLDAGKQHVESLKQVSYYDDLSFEEQAKYRRWVSKVASGNPIQ</sequence>
<evidence type="ECO:0000313" key="1">
    <source>
        <dbReference type="EMBL" id="ENX00448.1"/>
    </source>
</evidence>